<feature type="region of interest" description="Disordered" evidence="1">
    <location>
        <begin position="1"/>
        <end position="36"/>
    </location>
</feature>
<comment type="caution">
    <text evidence="3">The sequence shown here is derived from an EMBL/GenBank/DDBJ whole genome shotgun (WGS) entry which is preliminary data.</text>
</comment>
<protein>
    <recommendedName>
        <fullName evidence="5">Sortase</fullName>
    </recommendedName>
</protein>
<keyword evidence="2" id="KW-0812">Transmembrane</keyword>
<evidence type="ECO:0000256" key="2">
    <source>
        <dbReference type="SAM" id="Phobius"/>
    </source>
</evidence>
<evidence type="ECO:0000313" key="4">
    <source>
        <dbReference type="Proteomes" id="UP001519064"/>
    </source>
</evidence>
<accession>A0ABS3XJF2</accession>
<sequence length="105" mass="10778">MTTVGEQGNEATQRRWRVRHGGRAGGTGRGQPGGIRRAGVRASDVLAALALVAGIVVGLGSWRTYLAESEAAEDGGAVEGQGRALVKPNEIVKPMAGAANSLLRC</sequence>
<reference evidence="3 4" key="1">
    <citation type="submission" date="2020-11" db="EMBL/GenBank/DDBJ databases">
        <title>Streptomyces spirodelae sp. nov., isolated from duckweed.</title>
        <authorList>
            <person name="Saimee Y."/>
            <person name="Duangmal K."/>
        </authorList>
    </citation>
    <scope>NUCLEOTIDE SEQUENCE [LARGE SCALE GENOMIC DNA]</scope>
    <source>
        <strain evidence="3 4">S16-07</strain>
    </source>
</reference>
<feature type="compositionally biased region" description="Gly residues" evidence="1">
    <location>
        <begin position="23"/>
        <end position="33"/>
    </location>
</feature>
<gene>
    <name evidence="3" type="ORF">ITI46_28390</name>
</gene>
<proteinExistence type="predicted"/>
<feature type="compositionally biased region" description="Polar residues" evidence="1">
    <location>
        <begin position="1"/>
        <end position="11"/>
    </location>
</feature>
<evidence type="ECO:0008006" key="5">
    <source>
        <dbReference type="Google" id="ProtNLM"/>
    </source>
</evidence>
<keyword evidence="2" id="KW-0472">Membrane</keyword>
<evidence type="ECO:0000256" key="1">
    <source>
        <dbReference type="SAM" id="MobiDB-lite"/>
    </source>
</evidence>
<feature type="transmembrane region" description="Helical" evidence="2">
    <location>
        <begin position="45"/>
        <end position="65"/>
    </location>
</feature>
<name>A0ABS3XJF2_9ACTN</name>
<dbReference type="EMBL" id="JADKMA010000198">
    <property type="protein sequence ID" value="MBO8195538.1"/>
    <property type="molecule type" value="Genomic_DNA"/>
</dbReference>
<evidence type="ECO:0000313" key="3">
    <source>
        <dbReference type="EMBL" id="MBO8195538.1"/>
    </source>
</evidence>
<keyword evidence="4" id="KW-1185">Reference proteome</keyword>
<organism evidence="3 4">
    <name type="scientific">Streptomyces oryzae</name>
    <dbReference type="NCBI Taxonomy" id="1434886"/>
    <lineage>
        <taxon>Bacteria</taxon>
        <taxon>Bacillati</taxon>
        <taxon>Actinomycetota</taxon>
        <taxon>Actinomycetes</taxon>
        <taxon>Kitasatosporales</taxon>
        <taxon>Streptomycetaceae</taxon>
        <taxon>Streptomyces</taxon>
    </lineage>
</organism>
<dbReference type="Proteomes" id="UP001519064">
    <property type="component" value="Unassembled WGS sequence"/>
</dbReference>
<keyword evidence="2" id="KW-1133">Transmembrane helix</keyword>